<reference evidence="3 4" key="1">
    <citation type="submission" date="2019-12" db="EMBL/GenBank/DDBJ databases">
        <authorList>
            <person name="Alioto T."/>
            <person name="Alioto T."/>
            <person name="Gomez Garrido J."/>
        </authorList>
    </citation>
    <scope>NUCLEOTIDE SEQUENCE [LARGE SCALE GENOMIC DNA]</scope>
</reference>
<evidence type="ECO:0000313" key="4">
    <source>
        <dbReference type="Proteomes" id="UP000594638"/>
    </source>
</evidence>
<sequence length="88" mass="9221">MAYSGAIKFAAVLLVICWALPINSSSRIPVPKESIESQELQNKFGIDFSNLQKGAVSGGGPSKRAAPSGPDPKHHGLNPPAGKANEMH</sequence>
<keyword evidence="2" id="KW-0732">Signal</keyword>
<dbReference type="AlphaFoldDB" id="A0A8S0TCV6"/>
<feature type="region of interest" description="Disordered" evidence="1">
    <location>
        <begin position="55"/>
        <end position="88"/>
    </location>
</feature>
<feature type="signal peptide" evidence="2">
    <location>
        <begin position="1"/>
        <end position="25"/>
    </location>
</feature>
<dbReference type="Gramene" id="OE9A102520T1">
    <property type="protein sequence ID" value="OE9A102520C1"/>
    <property type="gene ID" value="OE9A102520"/>
</dbReference>
<evidence type="ECO:0000256" key="1">
    <source>
        <dbReference type="SAM" id="MobiDB-lite"/>
    </source>
</evidence>
<proteinExistence type="predicted"/>
<dbReference type="EMBL" id="CACTIH010005905">
    <property type="protein sequence ID" value="CAA3003008.1"/>
    <property type="molecule type" value="Genomic_DNA"/>
</dbReference>
<keyword evidence="4" id="KW-1185">Reference proteome</keyword>
<dbReference type="Proteomes" id="UP000594638">
    <property type="component" value="Unassembled WGS sequence"/>
</dbReference>
<accession>A0A8S0TCV6</accession>
<evidence type="ECO:0000313" key="3">
    <source>
        <dbReference type="EMBL" id="CAA3003008.1"/>
    </source>
</evidence>
<comment type="caution">
    <text evidence="3">The sequence shown here is derived from an EMBL/GenBank/DDBJ whole genome shotgun (WGS) entry which is preliminary data.</text>
</comment>
<name>A0A8S0TCV6_OLEEU</name>
<feature type="chain" id="PRO_5035945275" evidence="2">
    <location>
        <begin position="26"/>
        <end position="88"/>
    </location>
</feature>
<organism evidence="3 4">
    <name type="scientific">Olea europaea subsp. europaea</name>
    <dbReference type="NCBI Taxonomy" id="158383"/>
    <lineage>
        <taxon>Eukaryota</taxon>
        <taxon>Viridiplantae</taxon>
        <taxon>Streptophyta</taxon>
        <taxon>Embryophyta</taxon>
        <taxon>Tracheophyta</taxon>
        <taxon>Spermatophyta</taxon>
        <taxon>Magnoliopsida</taxon>
        <taxon>eudicotyledons</taxon>
        <taxon>Gunneridae</taxon>
        <taxon>Pentapetalae</taxon>
        <taxon>asterids</taxon>
        <taxon>lamiids</taxon>
        <taxon>Lamiales</taxon>
        <taxon>Oleaceae</taxon>
        <taxon>Oleeae</taxon>
        <taxon>Olea</taxon>
    </lineage>
</organism>
<evidence type="ECO:0000256" key="2">
    <source>
        <dbReference type="SAM" id="SignalP"/>
    </source>
</evidence>
<protein>
    <submittedName>
        <fullName evidence="3">Uncharacterized protein</fullName>
    </submittedName>
</protein>
<gene>
    <name evidence="3" type="ORF">OLEA9_A102520</name>
</gene>